<dbReference type="GO" id="GO:0005634">
    <property type="term" value="C:nucleus"/>
    <property type="evidence" value="ECO:0007669"/>
    <property type="project" value="TreeGrafter"/>
</dbReference>
<feature type="compositionally biased region" description="Acidic residues" evidence="4">
    <location>
        <begin position="182"/>
        <end position="191"/>
    </location>
</feature>
<sequence length="191" mass="20852">MNRASLIPCCIPPPNEFLGSHKITSQLYPCSCICIMWLQLQGHSCTCNIAAVSCVPRGQAGGRQHEKFELRVDVAGFAPDELTVRQEGRRVTVMGRREKRSAGEDGGSLQEYWELRREMLLPTGLDVEGVTCSLCSDGQLRIQAPRLALQPAEGKAIPISVQAGEGATQGDPAAREEKELEREEESGSQES</sequence>
<evidence type="ECO:0000259" key="5">
    <source>
        <dbReference type="PROSITE" id="PS01031"/>
    </source>
</evidence>
<dbReference type="AlphaFoldDB" id="A0A7M4EDE5"/>
<dbReference type="PANTHER" id="PTHR45640">
    <property type="entry name" value="HEAT SHOCK PROTEIN HSP-12.2-RELATED"/>
    <property type="match status" value="1"/>
</dbReference>
<dbReference type="Proteomes" id="UP000594220">
    <property type="component" value="Unplaced"/>
</dbReference>
<organism evidence="6 7">
    <name type="scientific">Crocodylus porosus</name>
    <name type="common">Saltwater crocodile</name>
    <name type="synonym">Estuarine crocodile</name>
    <dbReference type="NCBI Taxonomy" id="8502"/>
    <lineage>
        <taxon>Eukaryota</taxon>
        <taxon>Metazoa</taxon>
        <taxon>Chordata</taxon>
        <taxon>Craniata</taxon>
        <taxon>Vertebrata</taxon>
        <taxon>Euteleostomi</taxon>
        <taxon>Archelosauria</taxon>
        <taxon>Archosauria</taxon>
        <taxon>Crocodylia</taxon>
        <taxon>Longirostres</taxon>
        <taxon>Crocodylidae</taxon>
        <taxon>Crocodylus</taxon>
    </lineage>
</organism>
<dbReference type="GO" id="GO:0009408">
    <property type="term" value="P:response to heat"/>
    <property type="evidence" value="ECO:0007669"/>
    <property type="project" value="TreeGrafter"/>
</dbReference>
<dbReference type="SUPFAM" id="SSF49764">
    <property type="entry name" value="HSP20-like chaperones"/>
    <property type="match status" value="1"/>
</dbReference>
<evidence type="ECO:0000256" key="3">
    <source>
        <dbReference type="RuleBase" id="RU003616"/>
    </source>
</evidence>
<name>A0A7M4EDE5_CROPO</name>
<feature type="region of interest" description="Disordered" evidence="4">
    <location>
        <begin position="159"/>
        <end position="191"/>
    </location>
</feature>
<dbReference type="PANTHER" id="PTHR45640:SF2">
    <property type="entry name" value="HEAT SHOCK PROTEIN BETA-11-RELATED"/>
    <property type="match status" value="1"/>
</dbReference>
<evidence type="ECO:0000313" key="7">
    <source>
        <dbReference type="Proteomes" id="UP000594220"/>
    </source>
</evidence>
<dbReference type="CDD" id="cd06481">
    <property type="entry name" value="ACD_HspB9_like"/>
    <property type="match status" value="1"/>
</dbReference>
<evidence type="ECO:0000256" key="4">
    <source>
        <dbReference type="SAM" id="MobiDB-lite"/>
    </source>
</evidence>
<reference evidence="6" key="2">
    <citation type="submission" date="2025-09" db="UniProtKB">
        <authorList>
            <consortium name="Ensembl"/>
        </authorList>
    </citation>
    <scope>IDENTIFICATION</scope>
</reference>
<proteinExistence type="inferred from homology"/>
<dbReference type="Ensembl" id="ENSCPRT00005009539.1">
    <property type="protein sequence ID" value="ENSCPRP00005008105.1"/>
    <property type="gene ID" value="ENSCPRG00005005784.1"/>
</dbReference>
<dbReference type="GO" id="GO:0051082">
    <property type="term" value="F:unfolded protein binding"/>
    <property type="evidence" value="ECO:0007669"/>
    <property type="project" value="TreeGrafter"/>
</dbReference>
<dbReference type="InterPro" id="IPR008978">
    <property type="entry name" value="HSP20-like_chaperone"/>
</dbReference>
<dbReference type="Gene3D" id="2.60.40.790">
    <property type="match status" value="1"/>
</dbReference>
<reference evidence="6" key="1">
    <citation type="submission" date="2025-08" db="UniProtKB">
        <authorList>
            <consortium name="Ensembl"/>
        </authorList>
    </citation>
    <scope>IDENTIFICATION</scope>
</reference>
<dbReference type="GeneTree" id="ENSGT00670000098179"/>
<evidence type="ECO:0000256" key="1">
    <source>
        <dbReference type="ARBA" id="ARBA00023016"/>
    </source>
</evidence>
<protein>
    <recommendedName>
        <fullName evidence="5">SHSP domain-containing protein</fullName>
    </recommendedName>
</protein>
<dbReference type="OMA" id="HHEVHRE"/>
<evidence type="ECO:0000313" key="6">
    <source>
        <dbReference type="Ensembl" id="ENSCPRP00005008105.1"/>
    </source>
</evidence>
<comment type="similarity">
    <text evidence="2 3">Belongs to the small heat shock protein (HSP20) family.</text>
</comment>
<keyword evidence="7" id="KW-1185">Reference proteome</keyword>
<feature type="domain" description="SHSP" evidence="5">
    <location>
        <begin position="49"/>
        <end position="162"/>
    </location>
</feature>
<dbReference type="InterPro" id="IPR001436">
    <property type="entry name" value="Alpha-crystallin/sHSP_animal"/>
</dbReference>
<evidence type="ECO:0000256" key="2">
    <source>
        <dbReference type="PROSITE-ProRule" id="PRU00285"/>
    </source>
</evidence>
<dbReference type="GO" id="GO:0042026">
    <property type="term" value="P:protein refolding"/>
    <property type="evidence" value="ECO:0007669"/>
    <property type="project" value="TreeGrafter"/>
</dbReference>
<dbReference type="PROSITE" id="PS01031">
    <property type="entry name" value="SHSP"/>
    <property type="match status" value="1"/>
</dbReference>
<accession>A0A7M4EDE5</accession>
<dbReference type="InterPro" id="IPR002068">
    <property type="entry name" value="A-crystallin/Hsp20_dom"/>
</dbReference>
<dbReference type="Pfam" id="PF00011">
    <property type="entry name" value="HSP20"/>
    <property type="match status" value="1"/>
</dbReference>
<dbReference type="GO" id="GO:0005737">
    <property type="term" value="C:cytoplasm"/>
    <property type="evidence" value="ECO:0007669"/>
    <property type="project" value="TreeGrafter"/>
</dbReference>
<keyword evidence="1" id="KW-0346">Stress response</keyword>